<dbReference type="InterPro" id="IPR001245">
    <property type="entry name" value="Ser-Thr/Tyr_kinase_cat_dom"/>
</dbReference>
<dbReference type="KEGG" id="eiv:EIN_144330"/>
<evidence type="ECO:0000313" key="8">
    <source>
        <dbReference type="Proteomes" id="UP000014680"/>
    </source>
</evidence>
<evidence type="ECO:0000259" key="6">
    <source>
        <dbReference type="PROSITE" id="PS50011"/>
    </source>
</evidence>
<sequence>MCNKNASVCVNYNNVIEIIACKEQHTYDVENKKCVNDISCSKYSNDFCSKCVDDNMEMHDGKCVTCSVPNCKYCEGGKCKKCTENYVIQTNGFCVEKSEVSCVNSDGLRCLQCTENFYSIDSINKEGNYHFCLPLSLAQIEDCKYSIISKSKCIECLDSFKLKNGNCSEQFDENEQETNSTNIKQDLKGAEVSCFIRNNKGCERCNKGYYYNNCDGECLLCSTNCKECYNTTYCTSCQPGYYLSSTFTCEPLGDLFTKCDLTLPTGGGCAICKDHYYKQKTDCISCDESCGTCVEGDSCLTCKEEYYKLSGRENKLCVSYDNLTNCDTKTPIGCVKCNSGYYLENYQCKNCSENCISCDNALSCKVCVEKDYVLFNSKCLYFKEIDYCKSANNSKCIECEGYHKPSDIGDNCNKVTNYGLVVGLPISVTLVVIILIVVIIIVVILWLQNQKQKKKEQNICNFKMSRSNIEMMKISSNLVSNKKKLAFDLDNNDPLKVDKETRDLICIGNDSKNNLKVQFSVMEGCDFYEIQTVPSLVSLKPGYACEFEIFIKPLCTCSTKEDVMITSLNLTTGIMENTKIHIELETEQTTKLNYRELEEDEKLGEGSFGIVYKGKYRGNVVAIKKMKQFDSNESGLDEFTKESLFRKKISMVTELALYGSLQDLIKHKKSDEIDMKLKLKFLLDGAKGVSYLHENGILHRDIKPDNLLVMSLDITEKVNAKLTDFGSSRNVNMLQTNMTFTKGIGTPVYMAPEILKQQKYKKSADVYSFGITIFEVISWKEPYLKDQFKYPWKIAEFVMGGNRLKKLEMMSNEQYDIISDCWSPQMEKRITINQAVQRIENLLN</sequence>
<keyword evidence="1" id="KW-0723">Serine/threonine-protein kinase</keyword>
<dbReference type="SUPFAM" id="SSF56112">
    <property type="entry name" value="Protein kinase-like (PK-like)"/>
    <property type="match status" value="1"/>
</dbReference>
<dbReference type="Proteomes" id="UP000014680">
    <property type="component" value="Unassembled WGS sequence"/>
</dbReference>
<dbReference type="AlphaFoldDB" id="A0A0A1UCT6"/>
<keyword evidence="7" id="KW-0418">Kinase</keyword>
<dbReference type="InterPro" id="IPR009030">
    <property type="entry name" value="Growth_fac_rcpt_cys_sf"/>
</dbReference>
<dbReference type="OrthoDB" id="536948at2759"/>
<dbReference type="PROSITE" id="PS50011">
    <property type="entry name" value="PROTEIN_KINASE_DOM"/>
    <property type="match status" value="1"/>
</dbReference>
<dbReference type="InterPro" id="IPR011009">
    <property type="entry name" value="Kinase-like_dom_sf"/>
</dbReference>
<evidence type="ECO:0000256" key="2">
    <source>
        <dbReference type="ARBA" id="ARBA00022741"/>
    </source>
</evidence>
<evidence type="ECO:0000256" key="4">
    <source>
        <dbReference type="PROSITE-ProRule" id="PRU10141"/>
    </source>
</evidence>
<keyword evidence="3 4" id="KW-0067">ATP-binding</keyword>
<dbReference type="PROSITE" id="PS00107">
    <property type="entry name" value="PROTEIN_KINASE_ATP"/>
    <property type="match status" value="1"/>
</dbReference>
<keyword evidence="5" id="KW-0812">Transmembrane</keyword>
<dbReference type="Gene3D" id="3.30.200.20">
    <property type="entry name" value="Phosphorylase Kinase, domain 1"/>
    <property type="match status" value="1"/>
</dbReference>
<organism evidence="7 8">
    <name type="scientific">Entamoeba invadens IP1</name>
    <dbReference type="NCBI Taxonomy" id="370355"/>
    <lineage>
        <taxon>Eukaryota</taxon>
        <taxon>Amoebozoa</taxon>
        <taxon>Evosea</taxon>
        <taxon>Archamoebae</taxon>
        <taxon>Mastigamoebida</taxon>
        <taxon>Entamoebidae</taxon>
        <taxon>Entamoeba</taxon>
    </lineage>
</organism>
<dbReference type="InterPro" id="IPR017441">
    <property type="entry name" value="Protein_kinase_ATP_BS"/>
</dbReference>
<dbReference type="RefSeq" id="XP_004258254.1">
    <property type="nucleotide sequence ID" value="XM_004258206.1"/>
</dbReference>
<dbReference type="SUPFAM" id="SSF57184">
    <property type="entry name" value="Growth factor receptor domain"/>
    <property type="match status" value="2"/>
</dbReference>
<name>A0A0A1UCT6_ENTIV</name>
<dbReference type="Pfam" id="PF07714">
    <property type="entry name" value="PK_Tyr_Ser-Thr"/>
    <property type="match status" value="1"/>
</dbReference>
<dbReference type="SMART" id="SM00261">
    <property type="entry name" value="FU"/>
    <property type="match status" value="3"/>
</dbReference>
<reference evidence="7 8" key="1">
    <citation type="submission" date="2012-10" db="EMBL/GenBank/DDBJ databases">
        <authorList>
            <person name="Zafar N."/>
            <person name="Inman J."/>
            <person name="Hall N."/>
            <person name="Lorenzi H."/>
            <person name="Caler E."/>
        </authorList>
    </citation>
    <scope>NUCLEOTIDE SEQUENCE [LARGE SCALE GENOMIC DNA]</scope>
    <source>
        <strain evidence="7 8">IP1</strain>
    </source>
</reference>
<gene>
    <name evidence="7" type="ORF">EIN_144330</name>
</gene>
<dbReference type="GO" id="GO:0004674">
    <property type="term" value="F:protein serine/threonine kinase activity"/>
    <property type="evidence" value="ECO:0007669"/>
    <property type="project" value="UniProtKB-KW"/>
</dbReference>
<dbReference type="PRINTS" id="PR00109">
    <property type="entry name" value="TYRKINASE"/>
</dbReference>
<evidence type="ECO:0000256" key="5">
    <source>
        <dbReference type="SAM" id="Phobius"/>
    </source>
</evidence>
<protein>
    <submittedName>
        <fullName evidence="7">Protein serine/threonine kinase, putative</fullName>
    </submittedName>
</protein>
<dbReference type="EMBL" id="KB206469">
    <property type="protein sequence ID" value="ELP91483.1"/>
    <property type="molecule type" value="Genomic_DNA"/>
</dbReference>
<dbReference type="PANTHER" id="PTHR45756">
    <property type="entry name" value="PALMITOYLTRANSFERASE"/>
    <property type="match status" value="1"/>
</dbReference>
<dbReference type="Gene3D" id="1.10.510.10">
    <property type="entry name" value="Transferase(Phosphotransferase) domain 1"/>
    <property type="match status" value="1"/>
</dbReference>
<keyword evidence="2 4" id="KW-0547">Nucleotide-binding</keyword>
<dbReference type="PANTHER" id="PTHR45756:SF1">
    <property type="entry name" value="PROTEIN KINASE DOMAIN CONTAINING PROTEIN"/>
    <property type="match status" value="1"/>
</dbReference>
<keyword evidence="5" id="KW-1133">Transmembrane helix</keyword>
<proteinExistence type="predicted"/>
<dbReference type="GeneID" id="14890473"/>
<keyword evidence="8" id="KW-1185">Reference proteome</keyword>
<feature type="domain" description="Protein kinase" evidence="6">
    <location>
        <begin position="597"/>
        <end position="843"/>
    </location>
</feature>
<dbReference type="InterPro" id="IPR000719">
    <property type="entry name" value="Prot_kinase_dom"/>
</dbReference>
<dbReference type="VEuPathDB" id="AmoebaDB:EIN_144330"/>
<evidence type="ECO:0000256" key="1">
    <source>
        <dbReference type="ARBA" id="ARBA00022527"/>
    </source>
</evidence>
<dbReference type="GO" id="GO:0005524">
    <property type="term" value="F:ATP binding"/>
    <property type="evidence" value="ECO:0007669"/>
    <property type="project" value="UniProtKB-UniRule"/>
</dbReference>
<dbReference type="InterPro" id="IPR053215">
    <property type="entry name" value="TKL_Ser/Thr_kinase"/>
</dbReference>
<keyword evidence="7" id="KW-0808">Transferase</keyword>
<keyword evidence="5" id="KW-0472">Membrane</keyword>
<evidence type="ECO:0000256" key="3">
    <source>
        <dbReference type="ARBA" id="ARBA00022840"/>
    </source>
</evidence>
<dbReference type="Gene3D" id="2.10.220.10">
    <property type="entry name" value="Hormone Receptor, Insulin-like Growth Factor Receptor 1, Chain A, domain 2"/>
    <property type="match status" value="1"/>
</dbReference>
<feature type="binding site" evidence="4">
    <location>
        <position position="625"/>
    </location>
    <ligand>
        <name>ATP</name>
        <dbReference type="ChEBI" id="CHEBI:30616"/>
    </ligand>
</feature>
<evidence type="ECO:0000313" key="7">
    <source>
        <dbReference type="EMBL" id="ELP91483.1"/>
    </source>
</evidence>
<feature type="transmembrane region" description="Helical" evidence="5">
    <location>
        <begin position="418"/>
        <end position="447"/>
    </location>
</feature>
<dbReference type="PROSITE" id="PS00108">
    <property type="entry name" value="PROTEIN_KINASE_ST"/>
    <property type="match status" value="1"/>
</dbReference>
<dbReference type="InterPro" id="IPR006212">
    <property type="entry name" value="Furin_repeat"/>
</dbReference>
<accession>A0A0A1UCT6</accession>
<dbReference type="InterPro" id="IPR008271">
    <property type="entry name" value="Ser/Thr_kinase_AS"/>
</dbReference>
<dbReference type="SMART" id="SM00220">
    <property type="entry name" value="S_TKc"/>
    <property type="match status" value="1"/>
</dbReference>